<dbReference type="Proteomes" id="UP001226577">
    <property type="component" value="Unassembled WGS sequence"/>
</dbReference>
<reference evidence="1 2" key="1">
    <citation type="submission" date="2023-07" db="EMBL/GenBank/DDBJ databases">
        <title>Sorghum-associated microbial communities from plants grown in Nebraska, USA.</title>
        <authorList>
            <person name="Schachtman D."/>
        </authorList>
    </citation>
    <scope>NUCLEOTIDE SEQUENCE [LARGE SCALE GENOMIC DNA]</scope>
    <source>
        <strain evidence="1 2">CC222</strain>
    </source>
</reference>
<dbReference type="InterPro" id="IPR052022">
    <property type="entry name" value="26kDa_periplasmic_antigen"/>
</dbReference>
<sequence>MTRDSQVQVGTGTVTVAGTGWAEAAPDLVLVSVEAECRAQSVAEAYAAAGEGLAAVASALRGRGVAPSDIRSTGLSVRADLAWRDGEGQKLVGYVAAASLAVRLRDLGNASAVISDAVLAGGDAVRLNSLQLVLSDEAGVRAQARDAAWQDAVRAAGQYASLASATLGRVASVTDQRPSPGPVPLAGLQRAAATEPMAIEPGLNPVEATVTATWELRY</sequence>
<evidence type="ECO:0000313" key="2">
    <source>
        <dbReference type="Proteomes" id="UP001226577"/>
    </source>
</evidence>
<keyword evidence="2" id="KW-1185">Reference proteome</keyword>
<dbReference type="Pfam" id="PF04402">
    <property type="entry name" value="SIMPL"/>
    <property type="match status" value="1"/>
</dbReference>
<comment type="caution">
    <text evidence="1">The sequence shown here is derived from an EMBL/GenBank/DDBJ whole genome shotgun (WGS) entry which is preliminary data.</text>
</comment>
<protein>
    <submittedName>
        <fullName evidence="1">Uncharacterized protein YggE</fullName>
    </submittedName>
</protein>
<dbReference type="Gene3D" id="3.30.110.170">
    <property type="entry name" value="Protein of unknown function (DUF541), domain 1"/>
    <property type="match status" value="1"/>
</dbReference>
<gene>
    <name evidence="1" type="ORF">J2X98_000312</name>
</gene>
<dbReference type="Gene3D" id="3.30.70.2970">
    <property type="entry name" value="Protein of unknown function (DUF541), domain 2"/>
    <property type="match status" value="1"/>
</dbReference>
<organism evidence="1 2">
    <name type="scientific">Pseudarthrobacter enclensis</name>
    <dbReference type="NCBI Taxonomy" id="993070"/>
    <lineage>
        <taxon>Bacteria</taxon>
        <taxon>Bacillati</taxon>
        <taxon>Actinomycetota</taxon>
        <taxon>Actinomycetes</taxon>
        <taxon>Micrococcales</taxon>
        <taxon>Micrococcaceae</taxon>
        <taxon>Pseudarthrobacter</taxon>
    </lineage>
</organism>
<dbReference type="PANTHER" id="PTHR34387">
    <property type="entry name" value="SLR1258 PROTEIN"/>
    <property type="match status" value="1"/>
</dbReference>
<proteinExistence type="predicted"/>
<dbReference type="InterPro" id="IPR007497">
    <property type="entry name" value="SIMPL/DUF541"/>
</dbReference>
<evidence type="ECO:0000313" key="1">
    <source>
        <dbReference type="EMBL" id="MDP9886746.1"/>
    </source>
</evidence>
<dbReference type="RefSeq" id="WP_307303667.1">
    <property type="nucleotide sequence ID" value="NZ_JAUSRE010000001.1"/>
</dbReference>
<accession>A0ABT9RND3</accession>
<dbReference type="EMBL" id="JAUSRE010000001">
    <property type="protein sequence ID" value="MDP9886746.1"/>
    <property type="molecule type" value="Genomic_DNA"/>
</dbReference>
<name>A0ABT9RND3_9MICC</name>
<dbReference type="PANTHER" id="PTHR34387:SF2">
    <property type="entry name" value="SLR1258 PROTEIN"/>
    <property type="match status" value="1"/>
</dbReference>